<dbReference type="PROSITE" id="PS00579">
    <property type="entry name" value="RIBOSOMAL_L29"/>
    <property type="match status" value="1"/>
</dbReference>
<evidence type="ECO:0000256" key="5">
    <source>
        <dbReference type="HAMAP-Rule" id="MF_00374"/>
    </source>
</evidence>
<dbReference type="Pfam" id="PF00831">
    <property type="entry name" value="Ribosomal_L29"/>
    <property type="match status" value="1"/>
</dbReference>
<dbReference type="AlphaFoldDB" id="A0A6J4HYN8"/>
<dbReference type="GO" id="GO:0006412">
    <property type="term" value="P:translation"/>
    <property type="evidence" value="ECO:0007669"/>
    <property type="project" value="UniProtKB-UniRule"/>
</dbReference>
<dbReference type="GO" id="GO:0003735">
    <property type="term" value="F:structural constituent of ribosome"/>
    <property type="evidence" value="ECO:0007669"/>
    <property type="project" value="InterPro"/>
</dbReference>
<dbReference type="SUPFAM" id="SSF46561">
    <property type="entry name" value="Ribosomal protein L29 (L29p)"/>
    <property type="match status" value="1"/>
</dbReference>
<dbReference type="PANTHER" id="PTHR10916">
    <property type="entry name" value="60S RIBOSOMAL PROTEIN L35/50S RIBOSOMAL PROTEIN L29"/>
    <property type="match status" value="1"/>
</dbReference>
<dbReference type="FunFam" id="1.10.287.310:FF:000001">
    <property type="entry name" value="50S ribosomal protein L29"/>
    <property type="match status" value="1"/>
</dbReference>
<protein>
    <recommendedName>
        <fullName evidence="4 5">Large ribosomal subunit protein uL29</fullName>
    </recommendedName>
</protein>
<dbReference type="CDD" id="cd00427">
    <property type="entry name" value="Ribosomal_L29_HIP"/>
    <property type="match status" value="1"/>
</dbReference>
<dbReference type="Gene3D" id="1.10.287.310">
    <property type="match status" value="1"/>
</dbReference>
<dbReference type="InterPro" id="IPR018254">
    <property type="entry name" value="Ribosomal_uL29_CS"/>
</dbReference>
<evidence type="ECO:0000256" key="2">
    <source>
        <dbReference type="ARBA" id="ARBA00022980"/>
    </source>
</evidence>
<reference evidence="6" key="1">
    <citation type="submission" date="2020-02" db="EMBL/GenBank/DDBJ databases">
        <authorList>
            <person name="Meier V. D."/>
        </authorList>
    </citation>
    <scope>NUCLEOTIDE SEQUENCE</scope>
    <source>
        <strain evidence="6">AVDCRST_MAG76</strain>
    </source>
</reference>
<dbReference type="InterPro" id="IPR001854">
    <property type="entry name" value="Ribosomal_uL29"/>
</dbReference>
<dbReference type="InterPro" id="IPR050063">
    <property type="entry name" value="Ribosomal_protein_uL29"/>
</dbReference>
<dbReference type="HAMAP" id="MF_00374">
    <property type="entry name" value="Ribosomal_uL29"/>
    <property type="match status" value="1"/>
</dbReference>
<name>A0A6J4HYN8_9ACTN</name>
<dbReference type="NCBIfam" id="TIGR00012">
    <property type="entry name" value="L29"/>
    <property type="match status" value="1"/>
</dbReference>
<dbReference type="PANTHER" id="PTHR10916:SF0">
    <property type="entry name" value="LARGE RIBOSOMAL SUBUNIT PROTEIN UL29C"/>
    <property type="match status" value="1"/>
</dbReference>
<organism evidence="6">
    <name type="scientific">uncultured Acidimicrobiales bacterium</name>
    <dbReference type="NCBI Taxonomy" id="310071"/>
    <lineage>
        <taxon>Bacteria</taxon>
        <taxon>Bacillati</taxon>
        <taxon>Actinomycetota</taxon>
        <taxon>Acidimicrobiia</taxon>
        <taxon>Acidimicrobiales</taxon>
        <taxon>environmental samples</taxon>
    </lineage>
</organism>
<comment type="similarity">
    <text evidence="1 5">Belongs to the universal ribosomal protein uL29 family.</text>
</comment>
<evidence type="ECO:0000256" key="4">
    <source>
        <dbReference type="ARBA" id="ARBA00035204"/>
    </source>
</evidence>
<evidence type="ECO:0000313" key="6">
    <source>
        <dbReference type="EMBL" id="CAA9235300.1"/>
    </source>
</evidence>
<evidence type="ECO:0000256" key="3">
    <source>
        <dbReference type="ARBA" id="ARBA00023274"/>
    </source>
</evidence>
<accession>A0A6J4HYN8</accession>
<sequence length="72" mass="7995">MPITTVELRELSEDELLDRLAEVKQDVFTLRFQIATGQAENTSLLGVAKRDVARILTILRERQIAAAEAGAE</sequence>
<evidence type="ECO:0000256" key="1">
    <source>
        <dbReference type="ARBA" id="ARBA00009254"/>
    </source>
</evidence>
<dbReference type="EMBL" id="CADCSZ010000087">
    <property type="protein sequence ID" value="CAA9235300.1"/>
    <property type="molecule type" value="Genomic_DNA"/>
</dbReference>
<keyword evidence="2 5" id="KW-0689">Ribosomal protein</keyword>
<dbReference type="GO" id="GO:0022625">
    <property type="term" value="C:cytosolic large ribosomal subunit"/>
    <property type="evidence" value="ECO:0007669"/>
    <property type="project" value="TreeGrafter"/>
</dbReference>
<keyword evidence="3 5" id="KW-0687">Ribonucleoprotein</keyword>
<gene>
    <name evidence="5" type="primary">rpmC</name>
    <name evidence="6" type="ORF">AVDCRST_MAG76-1476</name>
</gene>
<proteinExistence type="inferred from homology"/>
<dbReference type="InterPro" id="IPR036049">
    <property type="entry name" value="Ribosomal_uL29_sf"/>
</dbReference>